<evidence type="ECO:0000259" key="7">
    <source>
        <dbReference type="PROSITE" id="PS50850"/>
    </source>
</evidence>
<dbReference type="PROSITE" id="PS50850">
    <property type="entry name" value="MFS"/>
    <property type="match status" value="1"/>
</dbReference>
<dbReference type="SUPFAM" id="SSF103473">
    <property type="entry name" value="MFS general substrate transporter"/>
    <property type="match status" value="1"/>
</dbReference>
<evidence type="ECO:0000256" key="6">
    <source>
        <dbReference type="SAM" id="Phobius"/>
    </source>
</evidence>
<dbReference type="PANTHER" id="PTHR43791:SF6">
    <property type="entry name" value="TRANSPORTER, PUTATIVE (AFU_ORTHOLOGUE AFUA_1G16690)-RELATED"/>
    <property type="match status" value="1"/>
</dbReference>
<feature type="transmembrane region" description="Helical" evidence="6">
    <location>
        <begin position="334"/>
        <end position="358"/>
    </location>
</feature>
<protein>
    <recommendedName>
        <fullName evidence="7">Major facilitator superfamily (MFS) profile domain-containing protein</fullName>
    </recommendedName>
</protein>
<dbReference type="GO" id="GO:0022857">
    <property type="term" value="F:transmembrane transporter activity"/>
    <property type="evidence" value="ECO:0007669"/>
    <property type="project" value="InterPro"/>
</dbReference>
<dbReference type="InterPro" id="IPR011701">
    <property type="entry name" value="MFS"/>
</dbReference>
<feature type="transmembrane region" description="Helical" evidence="6">
    <location>
        <begin position="170"/>
        <end position="190"/>
    </location>
</feature>
<dbReference type="EMBL" id="KN822472">
    <property type="protein sequence ID" value="KIM50371.1"/>
    <property type="molecule type" value="Genomic_DNA"/>
</dbReference>
<dbReference type="AlphaFoldDB" id="A0A0C3D2L6"/>
<feature type="transmembrane region" description="Helical" evidence="6">
    <location>
        <begin position="397"/>
        <end position="418"/>
    </location>
</feature>
<evidence type="ECO:0000256" key="4">
    <source>
        <dbReference type="ARBA" id="ARBA00022989"/>
    </source>
</evidence>
<dbReference type="Pfam" id="PF07690">
    <property type="entry name" value="MFS_1"/>
    <property type="match status" value="1"/>
</dbReference>
<feature type="transmembrane region" description="Helical" evidence="6">
    <location>
        <begin position="370"/>
        <end position="391"/>
    </location>
</feature>
<dbReference type="Gene3D" id="1.20.1250.20">
    <property type="entry name" value="MFS general substrate transporter like domains"/>
    <property type="match status" value="2"/>
</dbReference>
<dbReference type="HOGENOM" id="CLU_001265_0_6_1"/>
<feature type="transmembrane region" description="Helical" evidence="6">
    <location>
        <begin position="202"/>
        <end position="224"/>
    </location>
</feature>
<dbReference type="FunFam" id="1.20.1250.20:FF:000013">
    <property type="entry name" value="MFS general substrate transporter"/>
    <property type="match status" value="1"/>
</dbReference>
<feature type="transmembrane region" description="Helical" evidence="6">
    <location>
        <begin position="430"/>
        <end position="450"/>
    </location>
</feature>
<feature type="transmembrane region" description="Helical" evidence="6">
    <location>
        <begin position="236"/>
        <end position="256"/>
    </location>
</feature>
<dbReference type="PANTHER" id="PTHR43791">
    <property type="entry name" value="PERMEASE-RELATED"/>
    <property type="match status" value="1"/>
</dbReference>
<dbReference type="STRING" id="1036808.A0A0C3D2L6"/>
<dbReference type="OrthoDB" id="2985014at2759"/>
<dbReference type="InterPro" id="IPR020846">
    <property type="entry name" value="MFS_dom"/>
</dbReference>
<reference evidence="8 9" key="1">
    <citation type="submission" date="2014-04" db="EMBL/GenBank/DDBJ databases">
        <authorList>
            <consortium name="DOE Joint Genome Institute"/>
            <person name="Kuo A."/>
            <person name="Kohler A."/>
            <person name="Nagy L.G."/>
            <person name="Floudas D."/>
            <person name="Copeland A."/>
            <person name="Barry K.W."/>
            <person name="Cichocki N."/>
            <person name="Veneault-Fourrey C."/>
            <person name="LaButti K."/>
            <person name="Lindquist E.A."/>
            <person name="Lipzen A."/>
            <person name="Lundell T."/>
            <person name="Morin E."/>
            <person name="Murat C."/>
            <person name="Sun H."/>
            <person name="Tunlid A."/>
            <person name="Henrissat B."/>
            <person name="Grigoriev I.V."/>
            <person name="Hibbett D.S."/>
            <person name="Martin F."/>
            <person name="Nordberg H.P."/>
            <person name="Cantor M.N."/>
            <person name="Hua S.X."/>
        </authorList>
    </citation>
    <scope>NUCLEOTIDE SEQUENCE [LARGE SCALE GENOMIC DNA]</scope>
    <source>
        <strain evidence="8 9">Foug A</strain>
    </source>
</reference>
<proteinExistence type="predicted"/>
<evidence type="ECO:0000256" key="2">
    <source>
        <dbReference type="ARBA" id="ARBA00022448"/>
    </source>
</evidence>
<evidence type="ECO:0000256" key="3">
    <source>
        <dbReference type="ARBA" id="ARBA00022692"/>
    </source>
</evidence>
<keyword evidence="9" id="KW-1185">Reference proteome</keyword>
<evidence type="ECO:0000256" key="5">
    <source>
        <dbReference type="ARBA" id="ARBA00023136"/>
    </source>
</evidence>
<name>A0A0C3D2L6_9AGAM</name>
<keyword evidence="3 6" id="KW-0812">Transmembrane</keyword>
<dbReference type="InParanoid" id="A0A0C3D2L6"/>
<feature type="transmembrane region" description="Helical" evidence="6">
    <location>
        <begin position="140"/>
        <end position="158"/>
    </location>
</feature>
<keyword evidence="5 6" id="KW-0472">Membrane</keyword>
<evidence type="ECO:0000256" key="1">
    <source>
        <dbReference type="ARBA" id="ARBA00004141"/>
    </source>
</evidence>
<gene>
    <name evidence="8" type="ORF">SCLCIDRAFT_1225394</name>
</gene>
<dbReference type="FunFam" id="1.20.1250.20:FF:000057">
    <property type="entry name" value="MFS general substrate transporter"/>
    <property type="match status" value="1"/>
</dbReference>
<comment type="subcellular location">
    <subcellularLocation>
        <location evidence="1">Membrane</location>
        <topology evidence="1">Multi-pass membrane protein</topology>
    </subcellularLocation>
</comment>
<keyword evidence="4 6" id="KW-1133">Transmembrane helix</keyword>
<dbReference type="GO" id="GO:0016020">
    <property type="term" value="C:membrane"/>
    <property type="evidence" value="ECO:0007669"/>
    <property type="project" value="UniProtKB-SubCell"/>
</dbReference>
<evidence type="ECO:0000313" key="8">
    <source>
        <dbReference type="EMBL" id="KIM50371.1"/>
    </source>
</evidence>
<dbReference type="Proteomes" id="UP000053989">
    <property type="component" value="Unassembled WGS sequence"/>
</dbReference>
<keyword evidence="2" id="KW-0813">Transport</keyword>
<organism evidence="8 9">
    <name type="scientific">Scleroderma citrinum Foug A</name>
    <dbReference type="NCBI Taxonomy" id="1036808"/>
    <lineage>
        <taxon>Eukaryota</taxon>
        <taxon>Fungi</taxon>
        <taxon>Dikarya</taxon>
        <taxon>Basidiomycota</taxon>
        <taxon>Agaricomycotina</taxon>
        <taxon>Agaricomycetes</taxon>
        <taxon>Agaricomycetidae</taxon>
        <taxon>Boletales</taxon>
        <taxon>Sclerodermatineae</taxon>
        <taxon>Sclerodermataceae</taxon>
        <taxon>Scleroderma</taxon>
    </lineage>
</organism>
<sequence length="531" mass="59000">MTSSEPSEPSVVPLDLTPAIAPSVMSSALEKNEASIKEAGLTMVDDATEHAILCPESRSKAERRLKRKLDARLMSTVVAICLMNYIDRAAITSARLEGLQSDLHLTDVQYDTVIAILYASYCPAQIPSNMLLNYIARPSFYISGCVILWGITSALTGITRNFTDILACRILLGIPEAAFYPGSIYLLSRWYTRKELGLRASILYAGLLTSYAFGSLWAAGILRTMDGTLGIAAWRWLFYIEGAITICIGLLSMWLLPDYPDNTTWLTVEERRIAQLRLAGDVGEADADAQEASLLEGFMMAIKDPKIYIFILMDFCVVLESSFSNFFPTLIATLGYSTTITLVMAAPPWILPAIVGLVNSWHADRTGERFFHLTVWWWMTALGFVISLTTMLTAARYLSLFLMTVGHSGSMLIIVWVANSIPRPPAKRSAAIALVNGVSGTGAVVGSYIWKANWGPQYHPSMLISLAAMAMAIVFAFVIRCMLLRENRCMEQNEINTLQRAQHDRIEKAAKLEGITLEEAFRRREGFRYLY</sequence>
<reference evidence="9" key="2">
    <citation type="submission" date="2015-01" db="EMBL/GenBank/DDBJ databases">
        <title>Evolutionary Origins and Diversification of the Mycorrhizal Mutualists.</title>
        <authorList>
            <consortium name="DOE Joint Genome Institute"/>
            <consortium name="Mycorrhizal Genomics Consortium"/>
            <person name="Kohler A."/>
            <person name="Kuo A."/>
            <person name="Nagy L.G."/>
            <person name="Floudas D."/>
            <person name="Copeland A."/>
            <person name="Barry K.W."/>
            <person name="Cichocki N."/>
            <person name="Veneault-Fourrey C."/>
            <person name="LaButti K."/>
            <person name="Lindquist E.A."/>
            <person name="Lipzen A."/>
            <person name="Lundell T."/>
            <person name="Morin E."/>
            <person name="Murat C."/>
            <person name="Riley R."/>
            <person name="Ohm R."/>
            <person name="Sun H."/>
            <person name="Tunlid A."/>
            <person name="Henrissat B."/>
            <person name="Grigoriev I.V."/>
            <person name="Hibbett D.S."/>
            <person name="Martin F."/>
        </authorList>
    </citation>
    <scope>NUCLEOTIDE SEQUENCE [LARGE SCALE GENOMIC DNA]</scope>
    <source>
        <strain evidence="9">Foug A</strain>
    </source>
</reference>
<feature type="domain" description="Major facilitator superfamily (MFS) profile" evidence="7">
    <location>
        <begin position="73"/>
        <end position="488"/>
    </location>
</feature>
<feature type="transmembrane region" description="Helical" evidence="6">
    <location>
        <begin position="462"/>
        <end position="483"/>
    </location>
</feature>
<accession>A0A0C3D2L6</accession>
<dbReference type="InterPro" id="IPR036259">
    <property type="entry name" value="MFS_trans_sf"/>
</dbReference>
<evidence type="ECO:0000313" key="9">
    <source>
        <dbReference type="Proteomes" id="UP000053989"/>
    </source>
</evidence>